<sequence length="311" mass="35591">MDDPMASDPPPKDQYVWYNRVFQLGCPCWWVLRGADIGGSSVIMLSLKNKLKVRQAISRLSARCERETTFQYCPMLTRKVASQFKDIKKRFTYNIKEHLCFSTCYALSAVLQQGNNGFAQMALLAPDQLEEFELDLFRFCKQNNLALESALFAIRSAIEEHEIVDIPAILPHLYARFCTAPARIPKVPAGTCLVRRAIVTPSRVLLLPAQVHSDNRILRKFDPEYSLRVSFRDDDLRNLSYSLMFSSWRYSVIEKVVGNTLREGLAVGDRKFKLLATSCSQLRDHGAWFYATCCFRISSFCSESLLVHYLS</sequence>
<keyword evidence="4" id="KW-1185">Reference proteome</keyword>
<reference evidence="3 4" key="1">
    <citation type="journal article" date="2020" name="Cell">
        <title>Large-Scale Comparative Analyses of Tick Genomes Elucidate Their Genetic Diversity and Vector Capacities.</title>
        <authorList>
            <consortium name="Tick Genome and Microbiome Consortium (TIGMIC)"/>
            <person name="Jia N."/>
            <person name="Wang J."/>
            <person name="Shi W."/>
            <person name="Du L."/>
            <person name="Sun Y."/>
            <person name="Zhan W."/>
            <person name="Jiang J.F."/>
            <person name="Wang Q."/>
            <person name="Zhang B."/>
            <person name="Ji P."/>
            <person name="Bell-Sakyi L."/>
            <person name="Cui X.M."/>
            <person name="Yuan T.T."/>
            <person name="Jiang B.G."/>
            <person name="Yang W.F."/>
            <person name="Lam T.T."/>
            <person name="Chang Q.C."/>
            <person name="Ding S.J."/>
            <person name="Wang X.J."/>
            <person name="Zhu J.G."/>
            <person name="Ruan X.D."/>
            <person name="Zhao L."/>
            <person name="Wei J.T."/>
            <person name="Ye R.Z."/>
            <person name="Que T.C."/>
            <person name="Du C.H."/>
            <person name="Zhou Y.H."/>
            <person name="Cheng J.X."/>
            <person name="Dai P.F."/>
            <person name="Guo W.B."/>
            <person name="Han X.H."/>
            <person name="Huang E.J."/>
            <person name="Li L.F."/>
            <person name="Wei W."/>
            <person name="Gao Y.C."/>
            <person name="Liu J.Z."/>
            <person name="Shao H.Z."/>
            <person name="Wang X."/>
            <person name="Wang C.C."/>
            <person name="Yang T.C."/>
            <person name="Huo Q.B."/>
            <person name="Li W."/>
            <person name="Chen H.Y."/>
            <person name="Chen S.E."/>
            <person name="Zhou L.G."/>
            <person name="Ni X.B."/>
            <person name="Tian J.H."/>
            <person name="Sheng Y."/>
            <person name="Liu T."/>
            <person name="Pan Y.S."/>
            <person name="Xia L.Y."/>
            <person name="Li J."/>
            <person name="Zhao F."/>
            <person name="Cao W.C."/>
        </authorList>
    </citation>
    <scope>NUCLEOTIDE SEQUENCE [LARGE SCALE GENOMIC DNA]</scope>
    <source>
        <strain evidence="3">HaeL-2018</strain>
    </source>
</reference>
<dbReference type="InterPro" id="IPR057596">
    <property type="entry name" value="RDRP_core"/>
</dbReference>
<protein>
    <recommendedName>
        <fullName evidence="1">RNA-dependent RNA polymerase</fullName>
        <ecNumber evidence="1">2.7.7.48</ecNumber>
    </recommendedName>
</protein>
<keyword evidence="1" id="KW-0694">RNA-binding</keyword>
<dbReference type="PANTHER" id="PTHR23079:SF55">
    <property type="entry name" value="RNA-DIRECTED RNA POLYMERASE"/>
    <property type="match status" value="1"/>
</dbReference>
<evidence type="ECO:0000313" key="3">
    <source>
        <dbReference type="EMBL" id="KAH9362316.1"/>
    </source>
</evidence>
<dbReference type="GO" id="GO:0003968">
    <property type="term" value="F:RNA-directed RNA polymerase activity"/>
    <property type="evidence" value="ECO:0007669"/>
    <property type="project" value="UniProtKB-KW"/>
</dbReference>
<dbReference type="GO" id="GO:0031380">
    <property type="term" value="C:nuclear RNA-directed RNA polymerase complex"/>
    <property type="evidence" value="ECO:0007669"/>
    <property type="project" value="TreeGrafter"/>
</dbReference>
<dbReference type="InterPro" id="IPR007855">
    <property type="entry name" value="RDRP"/>
</dbReference>
<keyword evidence="1" id="KW-0548">Nucleotidyltransferase</keyword>
<organism evidence="3 4">
    <name type="scientific">Haemaphysalis longicornis</name>
    <name type="common">Bush tick</name>
    <dbReference type="NCBI Taxonomy" id="44386"/>
    <lineage>
        <taxon>Eukaryota</taxon>
        <taxon>Metazoa</taxon>
        <taxon>Ecdysozoa</taxon>
        <taxon>Arthropoda</taxon>
        <taxon>Chelicerata</taxon>
        <taxon>Arachnida</taxon>
        <taxon>Acari</taxon>
        <taxon>Parasitiformes</taxon>
        <taxon>Ixodida</taxon>
        <taxon>Ixodoidea</taxon>
        <taxon>Ixodidae</taxon>
        <taxon>Haemaphysalinae</taxon>
        <taxon>Haemaphysalis</taxon>
    </lineage>
</organism>
<evidence type="ECO:0000313" key="4">
    <source>
        <dbReference type="Proteomes" id="UP000821853"/>
    </source>
</evidence>
<evidence type="ECO:0000259" key="2">
    <source>
        <dbReference type="Pfam" id="PF05183"/>
    </source>
</evidence>
<dbReference type="PANTHER" id="PTHR23079">
    <property type="entry name" value="RNA-DEPENDENT RNA POLYMERASE"/>
    <property type="match status" value="1"/>
</dbReference>
<gene>
    <name evidence="3" type="ORF">HPB48_002294</name>
</gene>
<dbReference type="Proteomes" id="UP000821853">
    <property type="component" value="Chromosome 1"/>
</dbReference>
<evidence type="ECO:0000256" key="1">
    <source>
        <dbReference type="RuleBase" id="RU363098"/>
    </source>
</evidence>
<dbReference type="AlphaFoldDB" id="A0A9J6FK56"/>
<dbReference type="GO" id="GO:0003723">
    <property type="term" value="F:RNA binding"/>
    <property type="evidence" value="ECO:0007669"/>
    <property type="project" value="UniProtKB-KW"/>
</dbReference>
<proteinExistence type="inferred from homology"/>
<name>A0A9J6FK56_HAELO</name>
<comment type="caution">
    <text evidence="3">The sequence shown here is derived from an EMBL/GenBank/DDBJ whole genome shotgun (WGS) entry which is preliminary data.</text>
</comment>
<dbReference type="EC" id="2.7.7.48" evidence="1"/>
<keyword evidence="1" id="KW-0696">RNA-directed RNA polymerase</keyword>
<dbReference type="GO" id="GO:0030422">
    <property type="term" value="P:siRNA processing"/>
    <property type="evidence" value="ECO:0007669"/>
    <property type="project" value="TreeGrafter"/>
</dbReference>
<feature type="domain" description="RDRP core" evidence="2">
    <location>
        <begin position="199"/>
        <end position="292"/>
    </location>
</feature>
<accession>A0A9J6FK56</accession>
<comment type="catalytic activity">
    <reaction evidence="1">
        <text>RNA(n) + a ribonucleoside 5'-triphosphate = RNA(n+1) + diphosphate</text>
        <dbReference type="Rhea" id="RHEA:21248"/>
        <dbReference type="Rhea" id="RHEA-COMP:14527"/>
        <dbReference type="Rhea" id="RHEA-COMP:17342"/>
        <dbReference type="ChEBI" id="CHEBI:33019"/>
        <dbReference type="ChEBI" id="CHEBI:61557"/>
        <dbReference type="ChEBI" id="CHEBI:140395"/>
        <dbReference type="EC" id="2.7.7.48"/>
    </reaction>
</comment>
<comment type="similarity">
    <text evidence="1">Belongs to the RdRP family.</text>
</comment>
<dbReference type="OrthoDB" id="6513042at2759"/>
<dbReference type="Pfam" id="PF05183">
    <property type="entry name" value="RdRP"/>
    <property type="match status" value="1"/>
</dbReference>
<keyword evidence="1" id="KW-0808">Transferase</keyword>
<dbReference type="EMBL" id="JABSTR010000001">
    <property type="protein sequence ID" value="KAH9362316.1"/>
    <property type="molecule type" value="Genomic_DNA"/>
</dbReference>
<dbReference type="VEuPathDB" id="VectorBase:HLOH_048831"/>